<dbReference type="Proteomes" id="UP000002009">
    <property type="component" value="Chromosome 1"/>
</dbReference>
<keyword evidence="3" id="KW-0862">Zinc</keyword>
<dbReference type="InterPro" id="IPR013083">
    <property type="entry name" value="Znf_RING/FYVE/PHD"/>
</dbReference>
<evidence type="ECO:0000313" key="7">
    <source>
        <dbReference type="Proteomes" id="UP000002009"/>
    </source>
</evidence>
<dbReference type="KEGG" id="mis:MICPUN_51507"/>
<dbReference type="InParanoid" id="C1FDV5"/>
<sequence>MGKAGRDPSVCVDPGCLIEGTNTLIVQGQDRRIFYVIMRLVKLRSLEEVRNMVPAPVPFSLARFLLEQKLRGSDHQNDHDDDIVIQGNSVLSLRCPISGQMCKTPARTRNCKSLAIFDLDTFLELNAKVRKWICPHCGSTGQPHDIVIDGYLSRVIGVLRAWEQSIPTVFPKIDSIEVGPNGNWRPSSADAVCGAFAETWISSDALSGVVLGHSGSILHIPFELTNIVGNQCRIVDHAVFSSDSTHLGKESKDKALKVGRMVDSDEVVQPSYFAVDPGSHLGISELAVSSKMHDVIVISDSDDDRDNADYGPTSKLKHFIAPEGQQSEQVLSSRPTLMFRFRRR</sequence>
<organism evidence="6 7">
    <name type="scientific">Micromonas commoda (strain RCC299 / NOUM17 / CCMP2709)</name>
    <name type="common">Picoplanktonic green alga</name>
    <dbReference type="NCBI Taxonomy" id="296587"/>
    <lineage>
        <taxon>Eukaryota</taxon>
        <taxon>Viridiplantae</taxon>
        <taxon>Chlorophyta</taxon>
        <taxon>Mamiellophyceae</taxon>
        <taxon>Mamiellales</taxon>
        <taxon>Mamiellaceae</taxon>
        <taxon>Micromonas</taxon>
    </lineage>
</organism>
<keyword evidence="2 4" id="KW-0863">Zinc-finger</keyword>
<evidence type="ECO:0000313" key="6">
    <source>
        <dbReference type="EMBL" id="ACO68458.1"/>
    </source>
</evidence>
<dbReference type="OrthoDB" id="28127at2759"/>
<name>C1FDV5_MICCC</name>
<protein>
    <recommendedName>
        <fullName evidence="5">SP-RING-type domain-containing protein</fullName>
    </recommendedName>
</protein>
<dbReference type="EMBL" id="CP001574">
    <property type="protein sequence ID" value="ACO68458.1"/>
    <property type="molecule type" value="Genomic_DNA"/>
</dbReference>
<dbReference type="GO" id="GO:0016925">
    <property type="term" value="P:protein sumoylation"/>
    <property type="evidence" value="ECO:0007669"/>
    <property type="project" value="UniProtKB-ARBA"/>
</dbReference>
<reference evidence="6 7" key="1">
    <citation type="journal article" date="2009" name="Science">
        <title>Green evolution and dynamic adaptations revealed by genomes of the marine picoeukaryotes Micromonas.</title>
        <authorList>
            <person name="Worden A.Z."/>
            <person name="Lee J.H."/>
            <person name="Mock T."/>
            <person name="Rouze P."/>
            <person name="Simmons M.P."/>
            <person name="Aerts A.L."/>
            <person name="Allen A.E."/>
            <person name="Cuvelier M.L."/>
            <person name="Derelle E."/>
            <person name="Everett M.V."/>
            <person name="Foulon E."/>
            <person name="Grimwood J."/>
            <person name="Gundlach H."/>
            <person name="Henrissat B."/>
            <person name="Napoli C."/>
            <person name="McDonald S.M."/>
            <person name="Parker M.S."/>
            <person name="Rombauts S."/>
            <person name="Salamov A."/>
            <person name="Von Dassow P."/>
            <person name="Badger J.H."/>
            <person name="Coutinho P.M."/>
            <person name="Demir E."/>
            <person name="Dubchak I."/>
            <person name="Gentemann C."/>
            <person name="Eikrem W."/>
            <person name="Gready J.E."/>
            <person name="John U."/>
            <person name="Lanier W."/>
            <person name="Lindquist E.A."/>
            <person name="Lucas S."/>
            <person name="Mayer K.F."/>
            <person name="Moreau H."/>
            <person name="Not F."/>
            <person name="Otillar R."/>
            <person name="Panaud O."/>
            <person name="Pangilinan J."/>
            <person name="Paulsen I."/>
            <person name="Piegu B."/>
            <person name="Poliakov A."/>
            <person name="Robbens S."/>
            <person name="Schmutz J."/>
            <person name="Toulza E."/>
            <person name="Wyss T."/>
            <person name="Zelensky A."/>
            <person name="Zhou K."/>
            <person name="Armbrust E.V."/>
            <person name="Bhattacharya D."/>
            <person name="Goodenough U.W."/>
            <person name="Van de Peer Y."/>
            <person name="Grigoriev I.V."/>
        </authorList>
    </citation>
    <scope>NUCLEOTIDE SEQUENCE [LARGE SCALE GENOMIC DNA]</scope>
    <source>
        <strain evidence="7">RCC299 / NOUM17</strain>
    </source>
</reference>
<dbReference type="CDD" id="cd16650">
    <property type="entry name" value="SP-RING_PIAS-like"/>
    <property type="match status" value="1"/>
</dbReference>
<dbReference type="GO" id="GO:0061665">
    <property type="term" value="F:SUMO ligase activity"/>
    <property type="evidence" value="ECO:0007669"/>
    <property type="project" value="TreeGrafter"/>
</dbReference>
<dbReference type="GO" id="GO:0008270">
    <property type="term" value="F:zinc ion binding"/>
    <property type="evidence" value="ECO:0007669"/>
    <property type="project" value="UniProtKB-KW"/>
</dbReference>
<dbReference type="RefSeq" id="XP_002507200.1">
    <property type="nucleotide sequence ID" value="XM_002507154.1"/>
</dbReference>
<dbReference type="Gene3D" id="3.30.40.10">
    <property type="entry name" value="Zinc/RING finger domain, C3HC4 (zinc finger)"/>
    <property type="match status" value="1"/>
</dbReference>
<dbReference type="GeneID" id="8250513"/>
<evidence type="ECO:0000256" key="4">
    <source>
        <dbReference type="PROSITE-ProRule" id="PRU00452"/>
    </source>
</evidence>
<dbReference type="STRING" id="296587.C1FDV5"/>
<gene>
    <name evidence="6" type="ORF">MICPUN_51507</name>
</gene>
<keyword evidence="7" id="KW-1185">Reference proteome</keyword>
<dbReference type="Pfam" id="PF02891">
    <property type="entry name" value="zf-MIZ"/>
    <property type="match status" value="1"/>
</dbReference>
<dbReference type="AlphaFoldDB" id="C1FDV5"/>
<evidence type="ECO:0000256" key="3">
    <source>
        <dbReference type="ARBA" id="ARBA00022833"/>
    </source>
</evidence>
<dbReference type="PANTHER" id="PTHR10782">
    <property type="entry name" value="ZINC FINGER MIZ DOMAIN-CONTAINING PROTEIN"/>
    <property type="match status" value="1"/>
</dbReference>
<evidence type="ECO:0000259" key="5">
    <source>
        <dbReference type="PROSITE" id="PS51044"/>
    </source>
</evidence>
<accession>C1FDV5</accession>
<keyword evidence="1" id="KW-0479">Metal-binding</keyword>
<proteinExistence type="predicted"/>
<evidence type="ECO:0000256" key="1">
    <source>
        <dbReference type="ARBA" id="ARBA00022723"/>
    </source>
</evidence>
<feature type="domain" description="SP-RING-type" evidence="5">
    <location>
        <begin position="79"/>
        <end position="161"/>
    </location>
</feature>
<dbReference type="eggNOG" id="KOG2169">
    <property type="taxonomic scope" value="Eukaryota"/>
</dbReference>
<dbReference type="PANTHER" id="PTHR10782:SF4">
    <property type="entry name" value="TONALLI, ISOFORM E"/>
    <property type="match status" value="1"/>
</dbReference>
<evidence type="ECO:0000256" key="2">
    <source>
        <dbReference type="ARBA" id="ARBA00022771"/>
    </source>
</evidence>
<dbReference type="GO" id="GO:0000785">
    <property type="term" value="C:chromatin"/>
    <property type="evidence" value="ECO:0007669"/>
    <property type="project" value="TreeGrafter"/>
</dbReference>
<dbReference type="PROSITE" id="PS51044">
    <property type="entry name" value="ZF_SP_RING"/>
    <property type="match status" value="1"/>
</dbReference>
<dbReference type="InterPro" id="IPR004181">
    <property type="entry name" value="Znf_MIZ"/>
</dbReference>